<dbReference type="EMBL" id="GBRH01170233">
    <property type="protein sequence ID" value="JAE27663.1"/>
    <property type="molecule type" value="Transcribed_RNA"/>
</dbReference>
<accession>A0A0A9H464</accession>
<dbReference type="AlphaFoldDB" id="A0A0A9H464"/>
<protein>
    <submittedName>
        <fullName evidence="2">Uncharacterized protein</fullName>
    </submittedName>
</protein>
<dbReference type="SMART" id="SM00028">
    <property type="entry name" value="TPR"/>
    <property type="match status" value="1"/>
</dbReference>
<organism evidence="2">
    <name type="scientific">Arundo donax</name>
    <name type="common">Giant reed</name>
    <name type="synonym">Donax arundinaceus</name>
    <dbReference type="NCBI Taxonomy" id="35708"/>
    <lineage>
        <taxon>Eukaryota</taxon>
        <taxon>Viridiplantae</taxon>
        <taxon>Streptophyta</taxon>
        <taxon>Embryophyta</taxon>
        <taxon>Tracheophyta</taxon>
        <taxon>Spermatophyta</taxon>
        <taxon>Magnoliopsida</taxon>
        <taxon>Liliopsida</taxon>
        <taxon>Poales</taxon>
        <taxon>Poaceae</taxon>
        <taxon>PACMAD clade</taxon>
        <taxon>Arundinoideae</taxon>
        <taxon>Arundineae</taxon>
        <taxon>Arundo</taxon>
    </lineage>
</organism>
<name>A0A0A9H464_ARUDO</name>
<dbReference type="SUPFAM" id="SSF48452">
    <property type="entry name" value="TPR-like"/>
    <property type="match status" value="1"/>
</dbReference>
<reference evidence="2" key="1">
    <citation type="submission" date="2014-09" db="EMBL/GenBank/DDBJ databases">
        <authorList>
            <person name="Magalhaes I.L.F."/>
            <person name="Oliveira U."/>
            <person name="Santos F.R."/>
            <person name="Vidigal T.H.D.A."/>
            <person name="Brescovit A.D."/>
            <person name="Santos A.J."/>
        </authorList>
    </citation>
    <scope>NUCLEOTIDE SEQUENCE</scope>
    <source>
        <tissue evidence="2">Shoot tissue taken approximately 20 cm above the soil surface</tissue>
    </source>
</reference>
<sequence>MKCKELRPKWAKAYYRKGAALMLLKDYGGAYDILSRGLELDPEGEEMEKLFWEAMELK</sequence>
<dbReference type="PANTHER" id="PTHR46224:SF25">
    <property type="entry name" value="OS12G0636100 PROTEIN"/>
    <property type="match status" value="1"/>
</dbReference>
<dbReference type="InterPro" id="IPR019734">
    <property type="entry name" value="TPR_rpt"/>
</dbReference>
<keyword evidence="1" id="KW-0802">TPR repeat</keyword>
<evidence type="ECO:0000256" key="1">
    <source>
        <dbReference type="PROSITE-ProRule" id="PRU00339"/>
    </source>
</evidence>
<dbReference type="Gene3D" id="1.25.40.10">
    <property type="entry name" value="Tetratricopeptide repeat domain"/>
    <property type="match status" value="1"/>
</dbReference>
<dbReference type="PROSITE" id="PS50005">
    <property type="entry name" value="TPR"/>
    <property type="match status" value="1"/>
</dbReference>
<dbReference type="Pfam" id="PF00515">
    <property type="entry name" value="TPR_1"/>
    <property type="match status" value="1"/>
</dbReference>
<dbReference type="InterPro" id="IPR051616">
    <property type="entry name" value="Cul2-RING_E3_ligase_SR"/>
</dbReference>
<reference evidence="2" key="2">
    <citation type="journal article" date="2015" name="Data Brief">
        <title>Shoot transcriptome of the giant reed, Arundo donax.</title>
        <authorList>
            <person name="Barrero R.A."/>
            <person name="Guerrero F.D."/>
            <person name="Moolhuijzen P."/>
            <person name="Goolsby J.A."/>
            <person name="Tidwell J."/>
            <person name="Bellgard S.E."/>
            <person name="Bellgard M.I."/>
        </authorList>
    </citation>
    <scope>NUCLEOTIDE SEQUENCE</scope>
    <source>
        <tissue evidence="2">Shoot tissue taken approximately 20 cm above the soil surface</tissue>
    </source>
</reference>
<dbReference type="InterPro" id="IPR011990">
    <property type="entry name" value="TPR-like_helical_dom_sf"/>
</dbReference>
<evidence type="ECO:0000313" key="2">
    <source>
        <dbReference type="EMBL" id="JAE27663.1"/>
    </source>
</evidence>
<proteinExistence type="predicted"/>
<feature type="repeat" description="TPR" evidence="1">
    <location>
        <begin position="11"/>
        <end position="44"/>
    </location>
</feature>
<dbReference type="PANTHER" id="PTHR46224">
    <property type="entry name" value="ANKYRIN REPEAT FAMILY PROTEIN"/>
    <property type="match status" value="1"/>
</dbReference>